<dbReference type="PROSITE" id="PS51257">
    <property type="entry name" value="PROKAR_LIPOPROTEIN"/>
    <property type="match status" value="1"/>
</dbReference>
<feature type="domain" description="CusB-like barrel-sandwich hybrid" evidence="5">
    <location>
        <begin position="116"/>
        <end position="221"/>
    </location>
</feature>
<name>A0ABS6XGD0_9BACT</name>
<dbReference type="InterPro" id="IPR051909">
    <property type="entry name" value="MFP_Cation_Efflux"/>
</dbReference>
<dbReference type="Pfam" id="PF19335">
    <property type="entry name" value="HMBD"/>
    <property type="match status" value="1"/>
</dbReference>
<feature type="domain" description="Heavy metal binding" evidence="3">
    <location>
        <begin position="33"/>
        <end position="59"/>
    </location>
</feature>
<dbReference type="PANTHER" id="PTHR30097:SF15">
    <property type="entry name" value="CATION EFFLUX SYSTEM PROTEIN CUSB"/>
    <property type="match status" value="1"/>
</dbReference>
<dbReference type="Gene3D" id="2.40.420.20">
    <property type="match status" value="1"/>
</dbReference>
<evidence type="ECO:0000259" key="6">
    <source>
        <dbReference type="Pfam" id="PF25954"/>
    </source>
</evidence>
<feature type="chain" id="PRO_5046898528" evidence="2">
    <location>
        <begin position="18"/>
        <end position="436"/>
    </location>
</feature>
<evidence type="ECO:0000259" key="5">
    <source>
        <dbReference type="Pfam" id="PF25919"/>
    </source>
</evidence>
<dbReference type="Proteomes" id="UP000774935">
    <property type="component" value="Unassembled WGS sequence"/>
</dbReference>
<dbReference type="Pfam" id="PF25954">
    <property type="entry name" value="Beta-barrel_RND_2"/>
    <property type="match status" value="1"/>
</dbReference>
<dbReference type="EMBL" id="JAHWXQ010000008">
    <property type="protein sequence ID" value="MBW3366956.1"/>
    <property type="molecule type" value="Genomic_DNA"/>
</dbReference>
<evidence type="ECO:0000313" key="9">
    <source>
        <dbReference type="Proteomes" id="UP000774935"/>
    </source>
</evidence>
<dbReference type="Gene3D" id="2.40.50.100">
    <property type="match status" value="1"/>
</dbReference>
<dbReference type="PANTHER" id="PTHR30097">
    <property type="entry name" value="CATION EFFLUX SYSTEM PROTEIN CUSB"/>
    <property type="match status" value="1"/>
</dbReference>
<evidence type="ECO:0000256" key="2">
    <source>
        <dbReference type="SAM" id="SignalP"/>
    </source>
</evidence>
<dbReference type="InterPro" id="IPR058649">
    <property type="entry name" value="CzcB_C"/>
</dbReference>
<organism evidence="8 9">
    <name type="scientific">Pontibacter populi</name>
    <dbReference type="NCBI Taxonomy" id="890055"/>
    <lineage>
        <taxon>Bacteria</taxon>
        <taxon>Pseudomonadati</taxon>
        <taxon>Bacteroidota</taxon>
        <taxon>Cytophagia</taxon>
        <taxon>Cytophagales</taxon>
        <taxon>Hymenobacteraceae</taxon>
        <taxon>Pontibacter</taxon>
    </lineage>
</organism>
<proteinExistence type="predicted"/>
<keyword evidence="9" id="KW-1185">Reference proteome</keyword>
<gene>
    <name evidence="8" type="ORF">KYK27_18000</name>
</gene>
<dbReference type="InterPro" id="IPR045800">
    <property type="entry name" value="HMBD"/>
</dbReference>
<keyword evidence="2" id="KW-0732">Signal</keyword>
<evidence type="ECO:0000259" key="7">
    <source>
        <dbReference type="Pfam" id="PF25975"/>
    </source>
</evidence>
<dbReference type="InterPro" id="IPR058791">
    <property type="entry name" value="3HB_CusB"/>
</dbReference>
<dbReference type="Pfam" id="PF25869">
    <property type="entry name" value="3HB_CusB"/>
    <property type="match status" value="1"/>
</dbReference>
<evidence type="ECO:0000256" key="1">
    <source>
        <dbReference type="ARBA" id="ARBA00022448"/>
    </source>
</evidence>
<feature type="signal peptide" evidence="2">
    <location>
        <begin position="1"/>
        <end position="17"/>
    </location>
</feature>
<reference evidence="8 9" key="1">
    <citation type="submission" date="2021-07" db="EMBL/GenBank/DDBJ databases">
        <authorList>
            <person name="Kim M.K."/>
        </authorList>
    </citation>
    <scope>NUCLEOTIDE SEQUENCE [LARGE SCALE GENOMIC DNA]</scope>
    <source>
        <strain evidence="8 9">HLY7-15</strain>
    </source>
</reference>
<evidence type="ECO:0000259" key="4">
    <source>
        <dbReference type="Pfam" id="PF25869"/>
    </source>
</evidence>
<evidence type="ECO:0000259" key="3">
    <source>
        <dbReference type="Pfam" id="PF19335"/>
    </source>
</evidence>
<dbReference type="Gene3D" id="2.40.30.170">
    <property type="match status" value="1"/>
</dbReference>
<sequence>MKRYLNILFLLVAFAVAACSVEEKTHAEGETEYTCPMHPQVVKSEPGSCPICGMDLVPKAVQGEGVELTEDLAFLLKPTNTTVVSNIATVKPVQKTVEATVQLDGIITYDPRRVYSVPARISGRIEKLFVKFNFQPIRKGQKLMEVYSPDLITAQKELLYLVQSAPEDKELIVAARQKLKYLGATNEQINRLIRTGEESYTFALYSPYDGYVVDLNASAPAASASGATAPAASAGGGMDAMGGSNATTTTPAASSTPAGQAIQLREGMYVTTGQSLLRVVNAAQLWAEFNIPTGKMQSLAKGSPVVISFPQLPGEKLEANIDFFQPFFDEGENFAKARVYLPGNLKSVMVGQLVSAQATYSTDTSLWVPSVAVLDIGTKIVAFIKRNGVFEPVAVTTGTDAGSETQIISGLKQTDVIAANAQFLVDSESFIKVNNK</sequence>
<feature type="domain" description="CusB-like three alpha-helical bundle" evidence="4">
    <location>
        <begin position="150"/>
        <end position="197"/>
    </location>
</feature>
<dbReference type="InterPro" id="IPR058790">
    <property type="entry name" value="BSH_CusB"/>
</dbReference>
<feature type="domain" description="CzcB-like C-terminal circularly permuted SH3-like" evidence="7">
    <location>
        <begin position="368"/>
        <end position="425"/>
    </location>
</feature>
<dbReference type="Pfam" id="PF25975">
    <property type="entry name" value="CzcB_C"/>
    <property type="match status" value="1"/>
</dbReference>
<dbReference type="Pfam" id="PF25919">
    <property type="entry name" value="BSH_CusB"/>
    <property type="match status" value="1"/>
</dbReference>
<dbReference type="Gene3D" id="6.10.140.730">
    <property type="match status" value="1"/>
</dbReference>
<keyword evidence="1" id="KW-0813">Transport</keyword>
<feature type="domain" description="CusB-like beta-barrel" evidence="6">
    <location>
        <begin position="284"/>
        <end position="357"/>
    </location>
</feature>
<protein>
    <submittedName>
        <fullName evidence="8">Efflux RND transporter periplasmic adaptor subunit</fullName>
    </submittedName>
</protein>
<dbReference type="InterPro" id="IPR058792">
    <property type="entry name" value="Beta-barrel_RND_2"/>
</dbReference>
<dbReference type="RefSeq" id="WP_199111700.1">
    <property type="nucleotide sequence ID" value="NZ_JAHWXQ010000008.1"/>
</dbReference>
<evidence type="ECO:0000313" key="8">
    <source>
        <dbReference type="EMBL" id="MBW3366956.1"/>
    </source>
</evidence>
<comment type="caution">
    <text evidence="8">The sequence shown here is derived from an EMBL/GenBank/DDBJ whole genome shotgun (WGS) entry which is preliminary data.</text>
</comment>
<accession>A0ABS6XGD0</accession>